<keyword evidence="2" id="KW-0285">Flavoprotein</keyword>
<evidence type="ECO:0000256" key="1">
    <source>
        <dbReference type="ARBA" id="ARBA00001917"/>
    </source>
</evidence>
<keyword evidence="3" id="KW-0288">FMN</keyword>
<dbReference type="Proteomes" id="UP001219037">
    <property type="component" value="Chromosome"/>
</dbReference>
<name>A0ABY8H7M3_9MICC</name>
<proteinExistence type="predicted"/>
<dbReference type="RefSeq" id="WP_278158453.1">
    <property type="nucleotide sequence ID" value="NZ_CP121252.1"/>
</dbReference>
<comment type="cofactor">
    <cofactor evidence="1">
        <name>FMN</name>
        <dbReference type="ChEBI" id="CHEBI:58210"/>
    </cofactor>
</comment>
<keyword evidence="5" id="KW-0560">Oxidoreductase</keyword>
<reference evidence="7 8" key="1">
    <citation type="submission" date="2023-04" db="EMBL/GenBank/DDBJ databases">
        <title>Funneling lignin-derived compounds into biodiesel using alkali-halophilic Citricoccus sp. P2.</title>
        <authorList>
            <person name="Luo C.-B."/>
        </authorList>
    </citation>
    <scope>NUCLEOTIDE SEQUENCE [LARGE SCALE GENOMIC DNA]</scope>
    <source>
        <strain evidence="7 8">P2</strain>
    </source>
</reference>
<accession>A0ABY8H7M3</accession>
<dbReference type="Gene3D" id="3.20.20.70">
    <property type="entry name" value="Aldolase class I"/>
    <property type="match status" value="1"/>
</dbReference>
<dbReference type="InterPro" id="IPR001155">
    <property type="entry name" value="OxRdtase_FMN_N"/>
</dbReference>
<dbReference type="SUPFAM" id="SSF51395">
    <property type="entry name" value="FMN-linked oxidoreductases"/>
    <property type="match status" value="1"/>
</dbReference>
<gene>
    <name evidence="7" type="ORF">P8192_03190</name>
</gene>
<keyword evidence="4" id="KW-0521">NADP</keyword>
<dbReference type="CDD" id="cd02932">
    <property type="entry name" value="OYE_YqiM_FMN"/>
    <property type="match status" value="1"/>
</dbReference>
<evidence type="ECO:0000256" key="5">
    <source>
        <dbReference type="ARBA" id="ARBA00023002"/>
    </source>
</evidence>
<dbReference type="PANTHER" id="PTHR43303:SF4">
    <property type="entry name" value="NADPH DEHYDROGENASE C23G7.10C-RELATED"/>
    <property type="match status" value="1"/>
</dbReference>
<dbReference type="InterPro" id="IPR044152">
    <property type="entry name" value="YqjM-like"/>
</dbReference>
<dbReference type="InterPro" id="IPR013785">
    <property type="entry name" value="Aldolase_TIM"/>
</dbReference>
<feature type="domain" description="NADH:flavin oxidoreductase/NADH oxidase N-terminal" evidence="6">
    <location>
        <begin position="10"/>
        <end position="364"/>
    </location>
</feature>
<dbReference type="EMBL" id="CP121252">
    <property type="protein sequence ID" value="WFP17145.1"/>
    <property type="molecule type" value="Genomic_DNA"/>
</dbReference>
<evidence type="ECO:0000256" key="4">
    <source>
        <dbReference type="ARBA" id="ARBA00022857"/>
    </source>
</evidence>
<sequence>MTTSTAFPHLFDSLTIGPLSLRNRTILAPMCMYSITEHDGVPGSWHQVHLGARAAGGFGMVVAEATAVSPEARISPADVGLWNDTQRDAWAPIVETIRSYGALPAVQLAHAGAKASTEPGLPGYTGASVGIDDDGWQTVSPSGINPVSGLAETRELSTEQVRQVVADFVDAARRADEAGFEAVMIHAAHGYLIHQFLSPVTNQRTDEYGGSVENRTRLLREILAEVRAVWPAEKILGLRISGSDYVEGSWSLDDSAELIAGLVDTPQARAQYGLDWVDVSSGGIGDTYRGPSGPGYQLHLAERIHRVAEATRDSERPLTVSAVGIITEPGQAQQIVLSGQADAVSIGRAALADPNWPARASVELRPNSEIPFPPQYHRAQRAL</sequence>
<evidence type="ECO:0000256" key="2">
    <source>
        <dbReference type="ARBA" id="ARBA00022630"/>
    </source>
</evidence>
<keyword evidence="8" id="KW-1185">Reference proteome</keyword>
<evidence type="ECO:0000256" key="3">
    <source>
        <dbReference type="ARBA" id="ARBA00022643"/>
    </source>
</evidence>
<dbReference type="Pfam" id="PF00724">
    <property type="entry name" value="Oxidored_FMN"/>
    <property type="match status" value="1"/>
</dbReference>
<protein>
    <submittedName>
        <fullName evidence="7">NADH:flavin oxidoreductase/NADH oxidase</fullName>
    </submittedName>
</protein>
<dbReference type="PANTHER" id="PTHR43303">
    <property type="entry name" value="NADPH DEHYDROGENASE C23G7.10C-RELATED"/>
    <property type="match status" value="1"/>
</dbReference>
<evidence type="ECO:0000313" key="7">
    <source>
        <dbReference type="EMBL" id="WFP17145.1"/>
    </source>
</evidence>
<organism evidence="7 8">
    <name type="scientific">Citricoccus muralis</name>
    <dbReference type="NCBI Taxonomy" id="169134"/>
    <lineage>
        <taxon>Bacteria</taxon>
        <taxon>Bacillati</taxon>
        <taxon>Actinomycetota</taxon>
        <taxon>Actinomycetes</taxon>
        <taxon>Micrococcales</taxon>
        <taxon>Micrococcaceae</taxon>
        <taxon>Citricoccus</taxon>
    </lineage>
</organism>
<evidence type="ECO:0000313" key="8">
    <source>
        <dbReference type="Proteomes" id="UP001219037"/>
    </source>
</evidence>
<evidence type="ECO:0000259" key="6">
    <source>
        <dbReference type="Pfam" id="PF00724"/>
    </source>
</evidence>